<dbReference type="InterPro" id="IPR056884">
    <property type="entry name" value="NPHP3-like_N"/>
</dbReference>
<keyword evidence="5 7" id="KW-0472">Membrane</keyword>
<reference evidence="10" key="1">
    <citation type="journal article" date="2019" name="bioRxiv">
        <title>Genomics, evolutionary history and diagnostics of the Alternaria alternata species group including apple and Asian pear pathotypes.</title>
        <authorList>
            <person name="Armitage A.D."/>
            <person name="Cockerton H.M."/>
            <person name="Sreenivasaprasad S."/>
            <person name="Woodhall J.W."/>
            <person name="Lane C.R."/>
            <person name="Harrison R.J."/>
            <person name="Clarkson J.P."/>
        </authorList>
    </citation>
    <scope>NUCLEOTIDE SEQUENCE [LARGE SCALE GENOMIC DNA]</scope>
    <source>
        <strain evidence="10">RGR 97.0016</strain>
    </source>
</reference>
<dbReference type="PANTHER" id="PTHR10039">
    <property type="entry name" value="AMELOGENIN"/>
    <property type="match status" value="1"/>
</dbReference>
<feature type="region of interest" description="Disordered" evidence="6">
    <location>
        <begin position="1016"/>
        <end position="1035"/>
    </location>
</feature>
<dbReference type="Gene3D" id="1.20.58.340">
    <property type="entry name" value="Magnesium transport protein CorA, transmembrane region"/>
    <property type="match status" value="1"/>
</dbReference>
<dbReference type="AlphaFoldDB" id="A0A4Q4SJC3"/>
<dbReference type="GO" id="GO:0046873">
    <property type="term" value="F:metal ion transmembrane transporter activity"/>
    <property type="evidence" value="ECO:0007669"/>
    <property type="project" value="InterPro"/>
</dbReference>
<dbReference type="SMART" id="SM00382">
    <property type="entry name" value="AAA"/>
    <property type="match status" value="1"/>
</dbReference>
<dbReference type="Gene3D" id="1.25.40.20">
    <property type="entry name" value="Ankyrin repeat-containing domain"/>
    <property type="match status" value="1"/>
</dbReference>
<dbReference type="SMART" id="SM00248">
    <property type="entry name" value="ANK"/>
    <property type="match status" value="3"/>
</dbReference>
<dbReference type="OrthoDB" id="195446at2759"/>
<feature type="domain" description="NACHT" evidence="8">
    <location>
        <begin position="55"/>
        <end position="188"/>
    </location>
</feature>
<organism evidence="9 10">
    <name type="scientific">Alternaria arborescens</name>
    <dbReference type="NCBI Taxonomy" id="156630"/>
    <lineage>
        <taxon>Eukaryota</taxon>
        <taxon>Fungi</taxon>
        <taxon>Dikarya</taxon>
        <taxon>Ascomycota</taxon>
        <taxon>Pezizomycotina</taxon>
        <taxon>Dothideomycetes</taxon>
        <taxon>Pleosporomycetidae</taxon>
        <taxon>Pleosporales</taxon>
        <taxon>Pleosporineae</taxon>
        <taxon>Pleosporaceae</taxon>
        <taxon>Alternaria</taxon>
        <taxon>Alternaria sect. Alternaria</taxon>
    </lineage>
</organism>
<comment type="caution">
    <text evidence="9">The sequence shown here is derived from an EMBL/GenBank/DDBJ whole genome shotgun (WGS) entry which is preliminary data.</text>
</comment>
<feature type="compositionally biased region" description="Basic and acidic residues" evidence="6">
    <location>
        <begin position="1019"/>
        <end position="1035"/>
    </location>
</feature>
<evidence type="ECO:0000256" key="3">
    <source>
        <dbReference type="ARBA" id="ARBA00022737"/>
    </source>
</evidence>
<dbReference type="InterPro" id="IPR036770">
    <property type="entry name" value="Ankyrin_rpt-contain_sf"/>
</dbReference>
<dbReference type="SUPFAM" id="SSF52540">
    <property type="entry name" value="P-loop containing nucleoside triphosphate hydrolases"/>
    <property type="match status" value="1"/>
</dbReference>
<name>A0A4Q4SJC3_9PLEO</name>
<evidence type="ECO:0000256" key="5">
    <source>
        <dbReference type="ARBA" id="ARBA00023136"/>
    </source>
</evidence>
<dbReference type="PANTHER" id="PTHR10039:SF15">
    <property type="entry name" value="NACHT DOMAIN-CONTAINING PROTEIN"/>
    <property type="match status" value="1"/>
</dbReference>
<dbReference type="SUPFAM" id="SSF48403">
    <property type="entry name" value="Ankyrin repeat"/>
    <property type="match status" value="1"/>
</dbReference>
<sequence>MEHDQPKVKANKLLKWLDDNGAEIHRQPGSERLPGPFEWIPETPEFQGWLSNGPPTLLLVGRSGSGKTTAASLVVDTLLRQDHLGRRVGVAFLHVGTGKKKRNAMQLIRSLLYQLGQRLASSYIRSRNHPPMEDVLDILSERTPNPSQGDMVSRILPKVIDKFDRVYVVVDELDQMTENRRRLYSSLLGLRNENLRLFLTTCHSPDEQSRLHKAPQILINGANVGKDLDTYITKRLTDLPKYIGFRPTVELRVKKRVMEDANELILAAKLLMDGLMNMRGANIEPKLESTGDLLKELYERFITRLQELNDTKQKFARETLAWLLFMKTPIREVEMRYILERDRDGSILKSAKAINYERFIGLCKDFNILIQDKNSNRFVILSPASQYLLSTLDDWCPGAKTMVARRCLEYLALDEFSKGPCKTDAEYESRLQNYKLYKYAAKHWVDHLQDLQNVPTILIRSFFMDKNKVASASQVMSVSDQRPPQSGYSQRFDPPESGLHLAAQVGSTSVLARLLEEKLSTAQEDAKERTPLRCAIEYDRQEAMKLLSLVDRTTFTRLLERKQISLASALIRAAGSSIRDTASNSALHIGVIKRDMDIVRLSLECGVAIDERGMNGHTAIELAMGLGYSDVIVLLLDHSPDTSRITAQDWLQAFGKRTQSNAPPIIHLEEDARRKKKISFHIAEGFQMKQFPMQYLERRLLIFPDSGRWPGYNGGNWRADFMIYALPTWPAYGISPILDTQWCSILAGVPSEALSGTVNVFNFEFNELAIRWNVEIRPDLDGNDRWVSIDHWSTLRMGSIPDSGMAFMEDLMKELIMGWLEFCDQIDIYLLNCRLRVLHANGNSRRLIGDLLKDATTWINLRRGHRGQVDILRNFSKGYQNKVYNDQASQLVAGIVKEFSSTIQSRFDKFDEDSSALIQLEFNLTSIRESQKSNSLSISMKRLSWITFVFLPLTFVSGLFGMNVNVLADNPPWWWYLVFMSGTLGLTMLVWLICRKFPKLEDKVDEKFSWLKPNRAGQKRGDVESDPLLQERKDK</sequence>
<evidence type="ECO:0000256" key="7">
    <source>
        <dbReference type="SAM" id="Phobius"/>
    </source>
</evidence>
<comment type="subcellular location">
    <subcellularLocation>
        <location evidence="1">Membrane</location>
        <topology evidence="1">Multi-pass membrane protein</topology>
    </subcellularLocation>
</comment>
<evidence type="ECO:0000313" key="10">
    <source>
        <dbReference type="Proteomes" id="UP000293823"/>
    </source>
</evidence>
<evidence type="ECO:0000256" key="2">
    <source>
        <dbReference type="ARBA" id="ARBA00022692"/>
    </source>
</evidence>
<dbReference type="InterPro" id="IPR002523">
    <property type="entry name" value="MgTranspt_CorA/ZnTranspt_ZntB"/>
</dbReference>
<dbReference type="InterPro" id="IPR003593">
    <property type="entry name" value="AAA+_ATPase"/>
</dbReference>
<dbReference type="EMBL" id="PEJP01000009">
    <property type="protein sequence ID" value="RYO70611.1"/>
    <property type="molecule type" value="Genomic_DNA"/>
</dbReference>
<dbReference type="InterPro" id="IPR045863">
    <property type="entry name" value="CorA_TM1_TM2"/>
</dbReference>
<feature type="transmembrane region" description="Helical" evidence="7">
    <location>
        <begin position="943"/>
        <end position="961"/>
    </location>
</feature>
<feature type="transmembrane region" description="Helical" evidence="7">
    <location>
        <begin position="973"/>
        <end position="994"/>
    </location>
</feature>
<dbReference type="Gene3D" id="3.40.50.300">
    <property type="entry name" value="P-loop containing nucleotide triphosphate hydrolases"/>
    <property type="match status" value="1"/>
</dbReference>
<dbReference type="GO" id="GO:0016020">
    <property type="term" value="C:membrane"/>
    <property type="evidence" value="ECO:0007669"/>
    <property type="project" value="UniProtKB-SubCell"/>
</dbReference>
<gene>
    <name evidence="9" type="ORF">AA0113_g2924</name>
</gene>
<dbReference type="SUPFAM" id="SSF144083">
    <property type="entry name" value="Magnesium transport protein CorA, transmembrane region"/>
    <property type="match status" value="1"/>
</dbReference>
<keyword evidence="2 7" id="KW-0812">Transmembrane</keyword>
<evidence type="ECO:0000256" key="6">
    <source>
        <dbReference type="SAM" id="MobiDB-lite"/>
    </source>
</evidence>
<dbReference type="Pfam" id="PF01544">
    <property type="entry name" value="CorA"/>
    <property type="match status" value="1"/>
</dbReference>
<evidence type="ECO:0000259" key="8">
    <source>
        <dbReference type="PROSITE" id="PS50837"/>
    </source>
</evidence>
<dbReference type="Pfam" id="PF24883">
    <property type="entry name" value="NPHP3_N"/>
    <property type="match status" value="1"/>
</dbReference>
<dbReference type="InterPro" id="IPR027417">
    <property type="entry name" value="P-loop_NTPase"/>
</dbReference>
<evidence type="ECO:0000313" key="9">
    <source>
        <dbReference type="EMBL" id="RYO70611.1"/>
    </source>
</evidence>
<keyword evidence="4 7" id="KW-1133">Transmembrane helix</keyword>
<keyword evidence="10" id="KW-1185">Reference proteome</keyword>
<dbReference type="Proteomes" id="UP000293823">
    <property type="component" value="Unassembled WGS sequence"/>
</dbReference>
<keyword evidence="3" id="KW-0677">Repeat</keyword>
<proteinExistence type="predicted"/>
<accession>A0A4Q4SJC3</accession>
<evidence type="ECO:0000256" key="1">
    <source>
        <dbReference type="ARBA" id="ARBA00004141"/>
    </source>
</evidence>
<dbReference type="InterPro" id="IPR007111">
    <property type="entry name" value="NACHT_NTPase"/>
</dbReference>
<dbReference type="InterPro" id="IPR002110">
    <property type="entry name" value="Ankyrin_rpt"/>
</dbReference>
<evidence type="ECO:0000256" key="4">
    <source>
        <dbReference type="ARBA" id="ARBA00022989"/>
    </source>
</evidence>
<dbReference type="PROSITE" id="PS50837">
    <property type="entry name" value="NACHT"/>
    <property type="match status" value="1"/>
</dbReference>
<protein>
    <recommendedName>
        <fullName evidence="8">NACHT domain-containing protein</fullName>
    </recommendedName>
</protein>